<evidence type="ECO:0000313" key="2">
    <source>
        <dbReference type="EMBL" id="TFD47861.1"/>
    </source>
</evidence>
<gene>
    <name evidence="2" type="ORF">E3T55_15035</name>
</gene>
<dbReference type="Pfam" id="PF08713">
    <property type="entry name" value="DNA_alkylation"/>
    <property type="match status" value="1"/>
</dbReference>
<evidence type="ECO:0000313" key="3">
    <source>
        <dbReference type="Proteomes" id="UP000297447"/>
    </source>
</evidence>
<dbReference type="Proteomes" id="UP000297447">
    <property type="component" value="Unassembled WGS sequence"/>
</dbReference>
<sequence>MTDAAPARPTRPAASAAPRGAEPTAAGLRAALAARADPELAVGVARFFQTGPGQYGEGDVFVGLKVPVIRQLIRPFGALPPIELDALLDSAVHEHRLAALLVLVGQFDRAGAAGGRDDTERDRLAAFYLSAVRRGRVNNWDLVDCSAPTLVGAYLFDRPRDVMFALAASDSLWERRVAMVGSLGLIMRGDATTTLELAARLLGDRESLMHKAVGWMLREVGKRIERALLLGFLDEYAARMPRTALSYATEHLDPAVRAAYRARR</sequence>
<feature type="region of interest" description="Disordered" evidence="1">
    <location>
        <begin position="1"/>
        <end position="22"/>
    </location>
</feature>
<organism evidence="2 3">
    <name type="scientific">Cryobacterium frigoriphilum</name>
    <dbReference type="NCBI Taxonomy" id="1259150"/>
    <lineage>
        <taxon>Bacteria</taxon>
        <taxon>Bacillati</taxon>
        <taxon>Actinomycetota</taxon>
        <taxon>Actinomycetes</taxon>
        <taxon>Micrococcales</taxon>
        <taxon>Microbacteriaceae</taxon>
        <taxon>Cryobacterium</taxon>
    </lineage>
</organism>
<dbReference type="Gene3D" id="1.25.10.90">
    <property type="match status" value="1"/>
</dbReference>
<dbReference type="InterPro" id="IPR014825">
    <property type="entry name" value="DNA_alkylation"/>
</dbReference>
<dbReference type="AlphaFoldDB" id="A0A4R8ZWL6"/>
<dbReference type="EMBL" id="SOHE01000060">
    <property type="protein sequence ID" value="TFD47861.1"/>
    <property type="molecule type" value="Genomic_DNA"/>
</dbReference>
<name>A0A4R8ZWL6_9MICO</name>
<dbReference type="OrthoDB" id="9775346at2"/>
<dbReference type="RefSeq" id="WP_134520363.1">
    <property type="nucleotide sequence ID" value="NZ_SOHE01000060.1"/>
</dbReference>
<protein>
    <submittedName>
        <fullName evidence="2">DNA alkylation repair protein</fullName>
    </submittedName>
</protein>
<keyword evidence="3" id="KW-1185">Reference proteome</keyword>
<proteinExistence type="predicted"/>
<comment type="caution">
    <text evidence="2">The sequence shown here is derived from an EMBL/GenBank/DDBJ whole genome shotgun (WGS) entry which is preliminary data.</text>
</comment>
<dbReference type="PANTHER" id="PTHR34070:SF1">
    <property type="entry name" value="DNA ALKYLATION REPAIR PROTEIN"/>
    <property type="match status" value="1"/>
</dbReference>
<dbReference type="CDD" id="cd06561">
    <property type="entry name" value="AlkD_like"/>
    <property type="match status" value="1"/>
</dbReference>
<dbReference type="SUPFAM" id="SSF48371">
    <property type="entry name" value="ARM repeat"/>
    <property type="match status" value="1"/>
</dbReference>
<accession>A0A4R8ZWL6</accession>
<dbReference type="InterPro" id="IPR016024">
    <property type="entry name" value="ARM-type_fold"/>
</dbReference>
<dbReference type="PANTHER" id="PTHR34070">
    <property type="entry name" value="ARMADILLO-TYPE FOLD"/>
    <property type="match status" value="1"/>
</dbReference>
<reference evidence="2 3" key="1">
    <citation type="submission" date="2019-03" db="EMBL/GenBank/DDBJ databases">
        <title>Genomics of glacier-inhabiting Cryobacterium strains.</title>
        <authorList>
            <person name="Liu Q."/>
            <person name="Xin Y.-H."/>
        </authorList>
    </citation>
    <scope>NUCLEOTIDE SEQUENCE [LARGE SCALE GENOMIC DNA]</scope>
    <source>
        <strain evidence="2 3">Hh14</strain>
    </source>
</reference>
<evidence type="ECO:0000256" key="1">
    <source>
        <dbReference type="SAM" id="MobiDB-lite"/>
    </source>
</evidence>